<evidence type="ECO:0000313" key="5">
    <source>
        <dbReference type="EMBL" id="OAE30411.1"/>
    </source>
</evidence>
<dbReference type="Proteomes" id="UP001162541">
    <property type="component" value="Chromosome 7"/>
</dbReference>
<accession>A0A176WCQ2</accession>
<gene>
    <name evidence="5" type="ORF">AXG93_3483s1030</name>
    <name evidence="4" type="ORF">Mp_7g16230</name>
</gene>
<dbReference type="EMBL" id="AP019872">
    <property type="protein sequence ID" value="BBN17687.1"/>
    <property type="molecule type" value="Genomic_DNA"/>
</dbReference>
<proteinExistence type="predicted"/>
<dbReference type="PANTHER" id="PTHR22814">
    <property type="entry name" value="COPPER TRANSPORT PROTEIN ATOX1-RELATED"/>
    <property type="match status" value="1"/>
</dbReference>
<keyword evidence="6" id="KW-1185">Reference proteome</keyword>
<dbReference type="EMBL" id="LVLJ01001335">
    <property type="protein sequence ID" value="OAE30411.1"/>
    <property type="molecule type" value="Genomic_DNA"/>
</dbReference>
<dbReference type="AlphaFoldDB" id="A0A176WCQ2"/>
<dbReference type="Gene3D" id="3.30.70.100">
    <property type="match status" value="1"/>
</dbReference>
<name>A0A176WCQ2_MARPO</name>
<evidence type="ECO:0000313" key="4">
    <source>
        <dbReference type="EMBL" id="BBN17687.1"/>
    </source>
</evidence>
<dbReference type="CDD" id="cd00371">
    <property type="entry name" value="HMA"/>
    <property type="match status" value="1"/>
</dbReference>
<organism evidence="5 6">
    <name type="scientific">Marchantia polymorpha subsp. ruderalis</name>
    <dbReference type="NCBI Taxonomy" id="1480154"/>
    <lineage>
        <taxon>Eukaryota</taxon>
        <taxon>Viridiplantae</taxon>
        <taxon>Streptophyta</taxon>
        <taxon>Embryophyta</taxon>
        <taxon>Marchantiophyta</taxon>
        <taxon>Marchantiopsida</taxon>
        <taxon>Marchantiidae</taxon>
        <taxon>Marchantiales</taxon>
        <taxon>Marchantiaceae</taxon>
        <taxon>Marchantia</taxon>
    </lineage>
</organism>
<dbReference type="InterPro" id="IPR006121">
    <property type="entry name" value="HMA_dom"/>
</dbReference>
<protein>
    <recommendedName>
        <fullName evidence="3">HMA domain-containing protein</fullName>
    </recommendedName>
</protein>
<reference evidence="7" key="3">
    <citation type="journal article" date="2020" name="Curr. Biol.">
        <title>Chromatin organization in early land plants reveals an ancestral association between H3K27me3, transposons, and constitutive heterochromatin.</title>
        <authorList>
            <person name="Montgomery S.A."/>
            <person name="Tanizawa Y."/>
            <person name="Galik B."/>
            <person name="Wang N."/>
            <person name="Ito T."/>
            <person name="Mochizuki T."/>
            <person name="Akimcheva S."/>
            <person name="Bowman J.L."/>
            <person name="Cognat V."/>
            <person name="Marechal-Drouard L."/>
            <person name="Ekker H."/>
            <person name="Hong S.F."/>
            <person name="Kohchi T."/>
            <person name="Lin S.S."/>
            <person name="Liu L.D."/>
            <person name="Nakamura Y."/>
            <person name="Valeeva L.R."/>
            <person name="Shakirov E.V."/>
            <person name="Shippen D.E."/>
            <person name="Wei W.L."/>
            <person name="Yagura M."/>
            <person name="Yamaoka S."/>
            <person name="Yamato K.T."/>
            <person name="Liu C."/>
            <person name="Berger F."/>
        </authorList>
    </citation>
    <scope>NUCLEOTIDE SEQUENCE [LARGE SCALE GENOMIC DNA]</scope>
    <source>
        <strain evidence="7">Tak-1</strain>
    </source>
</reference>
<evidence type="ECO:0000256" key="2">
    <source>
        <dbReference type="SAM" id="MobiDB-lite"/>
    </source>
</evidence>
<sequence length="130" mass="14968">MMTFAESLFQKIPTIYYQLFYDECEPVWIINSEEVQLVENVPQYYPPLPDPPKPPPPPPKPEPPAPTVVRVPMCCDACEDRVYSTFKSIKGVEKINCDWTEQKVVVTGPVPQEEVLAACRKMFKHSEPWK</sequence>
<evidence type="ECO:0000259" key="3">
    <source>
        <dbReference type="PROSITE" id="PS50846"/>
    </source>
</evidence>
<feature type="domain" description="HMA" evidence="3">
    <location>
        <begin position="64"/>
        <end position="127"/>
    </location>
</feature>
<evidence type="ECO:0000256" key="1">
    <source>
        <dbReference type="ARBA" id="ARBA00022723"/>
    </source>
</evidence>
<feature type="region of interest" description="Disordered" evidence="2">
    <location>
        <begin position="46"/>
        <end position="65"/>
    </location>
</feature>
<reference evidence="4" key="2">
    <citation type="journal article" date="2019" name="Curr. Biol.">
        <title>Chromatin organization in early land plants reveals an ancestral association between H3K27me3, transposons, and constitutive heterochromatin.</title>
        <authorList>
            <person name="Montgomery S.A."/>
            <person name="Tanizawa Y."/>
            <person name="Galik B."/>
            <person name="Wang N."/>
            <person name="Ito T."/>
            <person name="Mochizuki T."/>
            <person name="Akimcheva S."/>
            <person name="Bowman J."/>
            <person name="Cognat V."/>
            <person name="Drouard L."/>
            <person name="Ekker H."/>
            <person name="Houng S."/>
            <person name="Kohchi T."/>
            <person name="Lin S."/>
            <person name="Liu L.D."/>
            <person name="Nakamura Y."/>
            <person name="Valeeva L.R."/>
            <person name="Shakirov E.V."/>
            <person name="Shippen D.E."/>
            <person name="Wei W."/>
            <person name="Yagura M."/>
            <person name="Yamaoka S."/>
            <person name="Yamato K.T."/>
            <person name="Liu C."/>
            <person name="Berger F."/>
        </authorList>
    </citation>
    <scope>NUCLEOTIDE SEQUENCE [LARGE SCALE GENOMIC DNA]</scope>
    <source>
        <strain evidence="4">Tak-1</strain>
    </source>
</reference>
<dbReference type="SUPFAM" id="SSF55008">
    <property type="entry name" value="HMA, heavy metal-associated domain"/>
    <property type="match status" value="1"/>
</dbReference>
<dbReference type="PROSITE" id="PS50846">
    <property type="entry name" value="HMA_2"/>
    <property type="match status" value="1"/>
</dbReference>
<dbReference type="InterPro" id="IPR036163">
    <property type="entry name" value="HMA_dom_sf"/>
</dbReference>
<dbReference type="Proteomes" id="UP000077202">
    <property type="component" value="Unassembled WGS sequence"/>
</dbReference>
<dbReference type="Pfam" id="PF00403">
    <property type="entry name" value="HMA"/>
    <property type="match status" value="1"/>
</dbReference>
<evidence type="ECO:0000313" key="6">
    <source>
        <dbReference type="Proteomes" id="UP000077202"/>
    </source>
</evidence>
<dbReference type="GO" id="GO:0046872">
    <property type="term" value="F:metal ion binding"/>
    <property type="evidence" value="ECO:0007669"/>
    <property type="project" value="UniProtKB-KW"/>
</dbReference>
<reference evidence="5 6" key="1">
    <citation type="submission" date="2016-03" db="EMBL/GenBank/DDBJ databases">
        <title>Mechanisms controlling the formation of the plant cell surface in tip-growing cells are functionally conserved among land plants.</title>
        <authorList>
            <person name="Honkanen S."/>
            <person name="Jones V.A."/>
            <person name="Morieri G."/>
            <person name="Champion C."/>
            <person name="Hetherington A.J."/>
            <person name="Kelly S."/>
            <person name="Saint-Marcoux D."/>
            <person name="Proust H."/>
            <person name="Prescott H."/>
            <person name="Dolan L."/>
        </authorList>
    </citation>
    <scope>NUCLEOTIDE SEQUENCE [LARGE SCALE GENOMIC DNA]</scope>
    <source>
        <strain evidence="6">cv. Tak-1 and cv. Tak-2</strain>
        <tissue evidence="5">Whole gametophyte</tissue>
    </source>
</reference>
<dbReference type="PANTHER" id="PTHR22814:SF336">
    <property type="entry name" value="HEAVY METAL-ASSOCIATED ISOPRENYLATED PLANT PROTEIN 23"/>
    <property type="match status" value="1"/>
</dbReference>
<keyword evidence="1" id="KW-0479">Metal-binding</keyword>
<evidence type="ECO:0000313" key="7">
    <source>
        <dbReference type="Proteomes" id="UP001162541"/>
    </source>
</evidence>